<dbReference type="InterPro" id="IPR013249">
    <property type="entry name" value="RNA_pol_sigma70_r4_t2"/>
</dbReference>
<dbReference type="RefSeq" id="WP_183999700.1">
    <property type="nucleotide sequence ID" value="NZ_JACIEH010000003.1"/>
</dbReference>
<evidence type="ECO:0000313" key="7">
    <source>
        <dbReference type="EMBL" id="MBB4100404.1"/>
    </source>
</evidence>
<dbReference type="InterPro" id="IPR039425">
    <property type="entry name" value="RNA_pol_sigma-70-like"/>
</dbReference>
<evidence type="ECO:0000256" key="1">
    <source>
        <dbReference type="ARBA" id="ARBA00010641"/>
    </source>
</evidence>
<keyword evidence="4" id="KW-0804">Transcription</keyword>
<name>A0A7W6NZ87_9SPHN</name>
<dbReference type="SUPFAM" id="SSF88659">
    <property type="entry name" value="Sigma3 and sigma4 domains of RNA polymerase sigma factors"/>
    <property type="match status" value="1"/>
</dbReference>
<dbReference type="EMBL" id="JACIEH010000003">
    <property type="protein sequence ID" value="MBB4100404.1"/>
    <property type="molecule type" value="Genomic_DNA"/>
</dbReference>
<dbReference type="InterPro" id="IPR013324">
    <property type="entry name" value="RNA_pol_sigma_r3/r4-like"/>
</dbReference>
<dbReference type="GO" id="GO:0003677">
    <property type="term" value="F:DNA binding"/>
    <property type="evidence" value="ECO:0007669"/>
    <property type="project" value="InterPro"/>
</dbReference>
<dbReference type="GO" id="GO:0006352">
    <property type="term" value="P:DNA-templated transcription initiation"/>
    <property type="evidence" value="ECO:0007669"/>
    <property type="project" value="InterPro"/>
</dbReference>
<evidence type="ECO:0000256" key="3">
    <source>
        <dbReference type="ARBA" id="ARBA00023082"/>
    </source>
</evidence>
<dbReference type="SUPFAM" id="SSF88946">
    <property type="entry name" value="Sigma2 domain of RNA polymerase sigma factors"/>
    <property type="match status" value="1"/>
</dbReference>
<dbReference type="CDD" id="cd06171">
    <property type="entry name" value="Sigma70_r4"/>
    <property type="match status" value="1"/>
</dbReference>
<dbReference type="Gene3D" id="1.10.1740.10">
    <property type="match status" value="1"/>
</dbReference>
<dbReference type="Pfam" id="PF04542">
    <property type="entry name" value="Sigma70_r2"/>
    <property type="match status" value="1"/>
</dbReference>
<dbReference type="InterPro" id="IPR036388">
    <property type="entry name" value="WH-like_DNA-bd_sf"/>
</dbReference>
<evidence type="ECO:0000313" key="8">
    <source>
        <dbReference type="Proteomes" id="UP000557392"/>
    </source>
</evidence>
<evidence type="ECO:0000256" key="2">
    <source>
        <dbReference type="ARBA" id="ARBA00023015"/>
    </source>
</evidence>
<feature type="domain" description="RNA polymerase sigma factor 70 region 4 type 2" evidence="6">
    <location>
        <begin position="146"/>
        <end position="198"/>
    </location>
</feature>
<keyword evidence="8" id="KW-1185">Reference proteome</keyword>
<dbReference type="Gene3D" id="1.10.10.10">
    <property type="entry name" value="Winged helix-like DNA-binding domain superfamily/Winged helix DNA-binding domain"/>
    <property type="match status" value="1"/>
</dbReference>
<comment type="caution">
    <text evidence="7">The sequence shown here is derived from an EMBL/GenBank/DDBJ whole genome shotgun (WGS) entry which is preliminary data.</text>
</comment>
<dbReference type="Proteomes" id="UP000557392">
    <property type="component" value="Unassembled WGS sequence"/>
</dbReference>
<accession>A0A7W6NZ87</accession>
<sequence length="208" mass="23491">MTYRGATTGPRERKISGSPDFYCDCIAIAIIRILMGKGPSTTAMLSHAIIGNRRPLLGVARRILGDGPAAEDVVQSLWFRVQTLDERMTVRDSGAFLRRLVRNLAIDQLRKDRVRHEYFHDTPPDDAIPDDAPDAEQAMIDRDRLRRLKLALEELPPRCREVFVLRRIHDLSSAEIAERLGISQNAVAKHVRLALQHCHSRLAEAEQG</sequence>
<dbReference type="Pfam" id="PF08281">
    <property type="entry name" value="Sigma70_r4_2"/>
    <property type="match status" value="1"/>
</dbReference>
<keyword evidence="2" id="KW-0805">Transcription regulation</keyword>
<evidence type="ECO:0000256" key="4">
    <source>
        <dbReference type="ARBA" id="ARBA00023163"/>
    </source>
</evidence>
<dbReference type="GO" id="GO:0016987">
    <property type="term" value="F:sigma factor activity"/>
    <property type="evidence" value="ECO:0007669"/>
    <property type="project" value="UniProtKB-KW"/>
</dbReference>
<keyword evidence="3" id="KW-0731">Sigma factor</keyword>
<dbReference type="PANTHER" id="PTHR43133">
    <property type="entry name" value="RNA POLYMERASE ECF-TYPE SIGMA FACTO"/>
    <property type="match status" value="1"/>
</dbReference>
<evidence type="ECO:0000259" key="5">
    <source>
        <dbReference type="Pfam" id="PF04542"/>
    </source>
</evidence>
<dbReference type="NCBIfam" id="TIGR02937">
    <property type="entry name" value="sigma70-ECF"/>
    <property type="match status" value="1"/>
</dbReference>
<gene>
    <name evidence="7" type="ORF">GGR46_003976</name>
</gene>
<comment type="similarity">
    <text evidence="1">Belongs to the sigma-70 factor family. ECF subfamily.</text>
</comment>
<dbReference type="AlphaFoldDB" id="A0A7W6NZ87"/>
<dbReference type="InterPro" id="IPR007627">
    <property type="entry name" value="RNA_pol_sigma70_r2"/>
</dbReference>
<dbReference type="InterPro" id="IPR013325">
    <property type="entry name" value="RNA_pol_sigma_r2"/>
</dbReference>
<proteinExistence type="inferred from homology"/>
<organism evidence="7 8">
    <name type="scientific">Sphingomonas kyeonggiensis</name>
    <dbReference type="NCBI Taxonomy" id="1268553"/>
    <lineage>
        <taxon>Bacteria</taxon>
        <taxon>Pseudomonadati</taxon>
        <taxon>Pseudomonadota</taxon>
        <taxon>Alphaproteobacteria</taxon>
        <taxon>Sphingomonadales</taxon>
        <taxon>Sphingomonadaceae</taxon>
        <taxon>Sphingomonas</taxon>
    </lineage>
</organism>
<evidence type="ECO:0000259" key="6">
    <source>
        <dbReference type="Pfam" id="PF08281"/>
    </source>
</evidence>
<feature type="domain" description="RNA polymerase sigma-70 region 2" evidence="5">
    <location>
        <begin position="52"/>
        <end position="113"/>
    </location>
</feature>
<protein>
    <submittedName>
        <fullName evidence="7">RNA polymerase sigma-70 factor (ECF subfamily)</fullName>
    </submittedName>
</protein>
<reference evidence="7 8" key="1">
    <citation type="submission" date="2020-08" db="EMBL/GenBank/DDBJ databases">
        <title>Genomic Encyclopedia of Type Strains, Phase IV (KMG-IV): sequencing the most valuable type-strain genomes for metagenomic binning, comparative biology and taxonomic classification.</title>
        <authorList>
            <person name="Goeker M."/>
        </authorList>
    </citation>
    <scope>NUCLEOTIDE SEQUENCE [LARGE SCALE GENOMIC DNA]</scope>
    <source>
        <strain evidence="7 8">DSM 101806</strain>
    </source>
</reference>
<dbReference type="InterPro" id="IPR014284">
    <property type="entry name" value="RNA_pol_sigma-70_dom"/>
</dbReference>
<dbReference type="PANTHER" id="PTHR43133:SF63">
    <property type="entry name" value="RNA POLYMERASE SIGMA FACTOR FECI-RELATED"/>
    <property type="match status" value="1"/>
</dbReference>